<proteinExistence type="predicted"/>
<dbReference type="Proteomes" id="UP001165190">
    <property type="component" value="Unassembled WGS sequence"/>
</dbReference>
<dbReference type="GO" id="GO:0003676">
    <property type="term" value="F:nucleic acid binding"/>
    <property type="evidence" value="ECO:0007669"/>
    <property type="project" value="InterPro"/>
</dbReference>
<reference evidence="2" key="1">
    <citation type="submission" date="2023-05" db="EMBL/GenBank/DDBJ databases">
        <title>Genome and transcriptome analyses reveal genes involved in the formation of fine ridges on petal epidermal cells in Hibiscus trionum.</title>
        <authorList>
            <person name="Koshimizu S."/>
            <person name="Masuda S."/>
            <person name="Ishii T."/>
            <person name="Shirasu K."/>
            <person name="Hoshino A."/>
            <person name="Arita M."/>
        </authorList>
    </citation>
    <scope>NUCLEOTIDE SEQUENCE</scope>
    <source>
        <strain evidence="2">Hamamatsu line</strain>
    </source>
</reference>
<dbReference type="InterPro" id="IPR012337">
    <property type="entry name" value="RNaseH-like_sf"/>
</dbReference>
<dbReference type="InterPro" id="IPR044730">
    <property type="entry name" value="RNase_H-like_dom_plant"/>
</dbReference>
<dbReference type="InterPro" id="IPR002156">
    <property type="entry name" value="RNaseH_domain"/>
</dbReference>
<accession>A0A9W7M173</accession>
<protein>
    <recommendedName>
        <fullName evidence="1">RNase H type-1 domain-containing protein</fullName>
    </recommendedName>
</protein>
<dbReference type="PANTHER" id="PTHR47723">
    <property type="entry name" value="OS05G0353850 PROTEIN"/>
    <property type="match status" value="1"/>
</dbReference>
<evidence type="ECO:0000259" key="1">
    <source>
        <dbReference type="Pfam" id="PF13456"/>
    </source>
</evidence>
<dbReference type="SUPFAM" id="SSF53098">
    <property type="entry name" value="Ribonuclease H-like"/>
    <property type="match status" value="1"/>
</dbReference>
<dbReference type="CDD" id="cd06222">
    <property type="entry name" value="RNase_H_like"/>
    <property type="match status" value="1"/>
</dbReference>
<feature type="domain" description="RNase H type-1" evidence="1">
    <location>
        <begin position="12"/>
        <end position="134"/>
    </location>
</feature>
<dbReference type="EMBL" id="BSYR01000020">
    <property type="protein sequence ID" value="GMI85697.1"/>
    <property type="molecule type" value="Genomic_DNA"/>
</dbReference>
<dbReference type="Gene3D" id="3.30.420.10">
    <property type="entry name" value="Ribonuclease H-like superfamily/Ribonuclease H"/>
    <property type="match status" value="1"/>
</dbReference>
<dbReference type="InterPro" id="IPR036397">
    <property type="entry name" value="RNaseH_sf"/>
</dbReference>
<evidence type="ECO:0000313" key="3">
    <source>
        <dbReference type="Proteomes" id="UP001165190"/>
    </source>
</evidence>
<keyword evidence="3" id="KW-1185">Reference proteome</keyword>
<gene>
    <name evidence="2" type="ORF">HRI_002239000</name>
</gene>
<dbReference type="OrthoDB" id="997707at2759"/>
<sequence length="137" mass="15184">METSPLGFLKLNVDGALDLQRQKGGIGGLLRDSKGSILSSFAETYGAEPPTVVELMTIKHIIRFFLSSSWSEKYRLIIESDCKTAVEWINGIKVAPLTVLQLIRELSQTIKDRGIFVHFIYRGCNLEADILARSGIG</sequence>
<dbReference type="InterPro" id="IPR053151">
    <property type="entry name" value="RNase_H-like"/>
</dbReference>
<dbReference type="AlphaFoldDB" id="A0A9W7M173"/>
<organism evidence="2 3">
    <name type="scientific">Hibiscus trionum</name>
    <name type="common">Flower of an hour</name>
    <dbReference type="NCBI Taxonomy" id="183268"/>
    <lineage>
        <taxon>Eukaryota</taxon>
        <taxon>Viridiplantae</taxon>
        <taxon>Streptophyta</taxon>
        <taxon>Embryophyta</taxon>
        <taxon>Tracheophyta</taxon>
        <taxon>Spermatophyta</taxon>
        <taxon>Magnoliopsida</taxon>
        <taxon>eudicotyledons</taxon>
        <taxon>Gunneridae</taxon>
        <taxon>Pentapetalae</taxon>
        <taxon>rosids</taxon>
        <taxon>malvids</taxon>
        <taxon>Malvales</taxon>
        <taxon>Malvaceae</taxon>
        <taxon>Malvoideae</taxon>
        <taxon>Hibiscus</taxon>
    </lineage>
</organism>
<dbReference type="GO" id="GO:0004523">
    <property type="term" value="F:RNA-DNA hybrid ribonuclease activity"/>
    <property type="evidence" value="ECO:0007669"/>
    <property type="project" value="InterPro"/>
</dbReference>
<evidence type="ECO:0000313" key="2">
    <source>
        <dbReference type="EMBL" id="GMI85697.1"/>
    </source>
</evidence>
<name>A0A9W7M173_HIBTR</name>
<comment type="caution">
    <text evidence="2">The sequence shown here is derived from an EMBL/GenBank/DDBJ whole genome shotgun (WGS) entry which is preliminary data.</text>
</comment>
<dbReference type="PANTHER" id="PTHR47723:SF19">
    <property type="entry name" value="POLYNUCLEOTIDYL TRANSFERASE, RIBONUCLEASE H-LIKE SUPERFAMILY PROTEIN"/>
    <property type="match status" value="1"/>
</dbReference>
<dbReference type="Pfam" id="PF13456">
    <property type="entry name" value="RVT_3"/>
    <property type="match status" value="1"/>
</dbReference>